<protein>
    <submittedName>
        <fullName evidence="1">Uncharacterized protein</fullName>
    </submittedName>
</protein>
<dbReference type="Proteomes" id="UP000308600">
    <property type="component" value="Unassembled WGS sequence"/>
</dbReference>
<accession>A0ACD3BFN4</accession>
<dbReference type="EMBL" id="ML208261">
    <property type="protein sequence ID" value="TFK75832.1"/>
    <property type="molecule type" value="Genomic_DNA"/>
</dbReference>
<evidence type="ECO:0000313" key="1">
    <source>
        <dbReference type="EMBL" id="TFK75832.1"/>
    </source>
</evidence>
<organism evidence="1 2">
    <name type="scientific">Pluteus cervinus</name>
    <dbReference type="NCBI Taxonomy" id="181527"/>
    <lineage>
        <taxon>Eukaryota</taxon>
        <taxon>Fungi</taxon>
        <taxon>Dikarya</taxon>
        <taxon>Basidiomycota</taxon>
        <taxon>Agaricomycotina</taxon>
        <taxon>Agaricomycetes</taxon>
        <taxon>Agaricomycetidae</taxon>
        <taxon>Agaricales</taxon>
        <taxon>Pluteineae</taxon>
        <taxon>Pluteaceae</taxon>
        <taxon>Pluteus</taxon>
    </lineage>
</organism>
<reference evidence="1 2" key="1">
    <citation type="journal article" date="2019" name="Nat. Ecol. Evol.">
        <title>Megaphylogeny resolves global patterns of mushroom evolution.</title>
        <authorList>
            <person name="Varga T."/>
            <person name="Krizsan K."/>
            <person name="Foldi C."/>
            <person name="Dima B."/>
            <person name="Sanchez-Garcia M."/>
            <person name="Sanchez-Ramirez S."/>
            <person name="Szollosi G.J."/>
            <person name="Szarkandi J.G."/>
            <person name="Papp V."/>
            <person name="Albert L."/>
            <person name="Andreopoulos W."/>
            <person name="Angelini C."/>
            <person name="Antonin V."/>
            <person name="Barry K.W."/>
            <person name="Bougher N.L."/>
            <person name="Buchanan P."/>
            <person name="Buyck B."/>
            <person name="Bense V."/>
            <person name="Catcheside P."/>
            <person name="Chovatia M."/>
            <person name="Cooper J."/>
            <person name="Damon W."/>
            <person name="Desjardin D."/>
            <person name="Finy P."/>
            <person name="Geml J."/>
            <person name="Haridas S."/>
            <person name="Hughes K."/>
            <person name="Justo A."/>
            <person name="Karasinski D."/>
            <person name="Kautmanova I."/>
            <person name="Kiss B."/>
            <person name="Kocsube S."/>
            <person name="Kotiranta H."/>
            <person name="LaButti K.M."/>
            <person name="Lechner B.E."/>
            <person name="Liimatainen K."/>
            <person name="Lipzen A."/>
            <person name="Lukacs Z."/>
            <person name="Mihaltcheva S."/>
            <person name="Morgado L.N."/>
            <person name="Niskanen T."/>
            <person name="Noordeloos M.E."/>
            <person name="Ohm R.A."/>
            <person name="Ortiz-Santana B."/>
            <person name="Ovrebo C."/>
            <person name="Racz N."/>
            <person name="Riley R."/>
            <person name="Savchenko A."/>
            <person name="Shiryaev A."/>
            <person name="Soop K."/>
            <person name="Spirin V."/>
            <person name="Szebenyi C."/>
            <person name="Tomsovsky M."/>
            <person name="Tulloss R.E."/>
            <person name="Uehling J."/>
            <person name="Grigoriev I.V."/>
            <person name="Vagvolgyi C."/>
            <person name="Papp T."/>
            <person name="Martin F.M."/>
            <person name="Miettinen O."/>
            <person name="Hibbett D.S."/>
            <person name="Nagy L.G."/>
        </authorList>
    </citation>
    <scope>NUCLEOTIDE SEQUENCE [LARGE SCALE GENOMIC DNA]</scope>
    <source>
        <strain evidence="1 2">NL-1719</strain>
    </source>
</reference>
<gene>
    <name evidence="1" type="ORF">BDN72DRAFT_831276</name>
</gene>
<name>A0ACD3BFN4_9AGAR</name>
<sequence length="278" mass="31162">MVIRDQVKEILELVPAVPRVHKLAHSLRGREYEGPEEESQIDIPKFTLQNAKEEVQASDVELMQGLKEARILNINGELRPISQVYLASILELILNLLVSLSLPPNAVSVETLTSVLADEHEVPRPVSTQVMAWFGEIRGGKWNMDVKEMVMEAGLGILRNHKDEPVEKEVLLAKWASIVGDTFENSISLDLLAGNYLLTPGNAPTLSYFPRSSLPVDPSARFRDLFLTRTRWKVEDITPFLSDIAVDTKERDKLLLKYARGVTDAGGLWYTARAQYSA</sequence>
<keyword evidence="2" id="KW-1185">Reference proteome</keyword>
<proteinExistence type="predicted"/>
<evidence type="ECO:0000313" key="2">
    <source>
        <dbReference type="Proteomes" id="UP000308600"/>
    </source>
</evidence>